<keyword evidence="1" id="KW-0547">Nucleotide-binding</keyword>
<sequence length="116" mass="12901">MAINRFRLENDLEELALYQIQLLKDLRHTENEEDKVSSSSFRQRMLGNLLRPPYERPELPTCLYVIGLTGISGSGKSSIAQRLKGLGAFVIDSDHLGHRAYAPGGPAYQPVVEAFG</sequence>
<dbReference type="InterPro" id="IPR027417">
    <property type="entry name" value="P-loop_NTPase"/>
</dbReference>
<dbReference type="GO" id="GO:0004140">
    <property type="term" value="F:dephospho-CoA kinase activity"/>
    <property type="evidence" value="ECO:0007669"/>
    <property type="project" value="InterPro"/>
</dbReference>
<gene>
    <name evidence="3" type="ORF">CK820_G0038976</name>
</gene>
<dbReference type="AlphaFoldDB" id="A0A2J8KFR9"/>
<dbReference type="Gene3D" id="3.40.50.300">
    <property type="entry name" value="P-loop containing nucleotide triphosphate hydrolases"/>
    <property type="match status" value="1"/>
</dbReference>
<dbReference type="GO" id="GO:0005524">
    <property type="term" value="F:ATP binding"/>
    <property type="evidence" value="ECO:0007669"/>
    <property type="project" value="UniProtKB-KW"/>
</dbReference>
<protein>
    <submittedName>
        <fullName evidence="3">COASY isoform 6</fullName>
    </submittedName>
</protein>
<name>A0A2J8KFR9_PANTR</name>
<comment type="caution">
    <text evidence="3">The sequence shown here is derived from an EMBL/GenBank/DDBJ whole genome shotgun (WGS) entry which is preliminary data.</text>
</comment>
<reference evidence="3 4" key="1">
    <citation type="submission" date="2017-12" db="EMBL/GenBank/DDBJ databases">
        <title>High-resolution comparative analysis of great ape genomes.</title>
        <authorList>
            <person name="Pollen A."/>
            <person name="Hastie A."/>
            <person name="Hormozdiari F."/>
            <person name="Dougherty M."/>
            <person name="Liu R."/>
            <person name="Chaisson M."/>
            <person name="Hoppe E."/>
            <person name="Hill C."/>
            <person name="Pang A."/>
            <person name="Hillier L."/>
            <person name="Baker C."/>
            <person name="Armstrong J."/>
            <person name="Shendure J."/>
            <person name="Paten B."/>
            <person name="Wilson R."/>
            <person name="Chao H."/>
            <person name="Schneider V."/>
            <person name="Ventura M."/>
            <person name="Kronenberg Z."/>
            <person name="Murali S."/>
            <person name="Gordon D."/>
            <person name="Cantsilieris S."/>
            <person name="Munson K."/>
            <person name="Nelson B."/>
            <person name="Raja A."/>
            <person name="Underwood J."/>
            <person name="Diekhans M."/>
            <person name="Fiddes I."/>
            <person name="Haussler D."/>
            <person name="Eichler E."/>
        </authorList>
    </citation>
    <scope>NUCLEOTIDE SEQUENCE [LARGE SCALE GENOMIC DNA]</scope>
    <source>
        <strain evidence="3">Yerkes chimp pedigree #C0471</strain>
    </source>
</reference>
<evidence type="ECO:0000256" key="1">
    <source>
        <dbReference type="ARBA" id="ARBA00022741"/>
    </source>
</evidence>
<proteinExistence type="predicted"/>
<dbReference type="InterPro" id="IPR001977">
    <property type="entry name" value="Depp_CoAkinase"/>
</dbReference>
<dbReference type="CDD" id="cd02022">
    <property type="entry name" value="DPCK"/>
    <property type="match status" value="1"/>
</dbReference>
<organism evidence="3 4">
    <name type="scientific">Pan troglodytes</name>
    <name type="common">Chimpanzee</name>
    <dbReference type="NCBI Taxonomy" id="9598"/>
    <lineage>
        <taxon>Eukaryota</taxon>
        <taxon>Metazoa</taxon>
        <taxon>Chordata</taxon>
        <taxon>Craniata</taxon>
        <taxon>Vertebrata</taxon>
        <taxon>Euteleostomi</taxon>
        <taxon>Mammalia</taxon>
        <taxon>Eutheria</taxon>
        <taxon>Euarchontoglires</taxon>
        <taxon>Primates</taxon>
        <taxon>Haplorrhini</taxon>
        <taxon>Catarrhini</taxon>
        <taxon>Hominidae</taxon>
        <taxon>Pan</taxon>
    </lineage>
</organism>
<dbReference type="Proteomes" id="UP000236370">
    <property type="component" value="Unassembled WGS sequence"/>
</dbReference>
<keyword evidence="2" id="KW-0067">ATP-binding</keyword>
<dbReference type="SUPFAM" id="SSF52540">
    <property type="entry name" value="P-loop containing nucleoside triphosphate hydrolases"/>
    <property type="match status" value="1"/>
</dbReference>
<feature type="non-terminal residue" evidence="3">
    <location>
        <position position="116"/>
    </location>
</feature>
<dbReference type="EMBL" id="NBAG03000371">
    <property type="protein sequence ID" value="PNI33869.1"/>
    <property type="molecule type" value="Genomic_DNA"/>
</dbReference>
<accession>A0A2J8KFR9</accession>
<dbReference type="Pfam" id="PF01121">
    <property type="entry name" value="CoaE"/>
    <property type="match status" value="1"/>
</dbReference>
<evidence type="ECO:0000313" key="3">
    <source>
        <dbReference type="EMBL" id="PNI33869.1"/>
    </source>
</evidence>
<dbReference type="PROSITE" id="PS51219">
    <property type="entry name" value="DPCK"/>
    <property type="match status" value="1"/>
</dbReference>
<evidence type="ECO:0000256" key="2">
    <source>
        <dbReference type="ARBA" id="ARBA00022840"/>
    </source>
</evidence>
<evidence type="ECO:0000313" key="4">
    <source>
        <dbReference type="Proteomes" id="UP000236370"/>
    </source>
</evidence>
<dbReference type="GO" id="GO:0015937">
    <property type="term" value="P:coenzyme A biosynthetic process"/>
    <property type="evidence" value="ECO:0007669"/>
    <property type="project" value="InterPro"/>
</dbReference>